<feature type="transmembrane region" description="Helical" evidence="1">
    <location>
        <begin position="94"/>
        <end position="118"/>
    </location>
</feature>
<sequence length="283" mass="29265">MVISWTVVAVVSGNGWRWWLSAIGAGLIALPLAQGAPLVAVVAAGFGVIVVAAWAWGTRSGGGLGLTVGTALAAVLAATFAVSQWPRGLIAVPWFDWFAVWLLLGGVCLAALIIDRAVRAVPAHLPAGWNGTAARARWVVSVTALSIVLLFCGCGLGLVAADGDGSLRIAVGDEEILPLPPSLRLVSVESCASGGSSGNCTAEFVVAAADGADRAMTVTRLVGHLHNRGWPLRPEGAVYSGRHEPGGILNWTAHQMWLYVDAKPSELESPQPAGAVVVYIDNL</sequence>
<dbReference type="EMBL" id="RAZT01000001">
    <property type="protein sequence ID" value="RKN36591.1"/>
    <property type="molecule type" value="Genomic_DNA"/>
</dbReference>
<protein>
    <submittedName>
        <fullName evidence="2">Uncharacterized protein</fullName>
    </submittedName>
</protein>
<keyword evidence="1" id="KW-0472">Membrane</keyword>
<comment type="caution">
    <text evidence="2">The sequence shown here is derived from an EMBL/GenBank/DDBJ whole genome shotgun (WGS) entry which is preliminary data.</text>
</comment>
<feature type="transmembrane region" description="Helical" evidence="1">
    <location>
        <begin position="63"/>
        <end position="82"/>
    </location>
</feature>
<name>A0A3A9YHX1_9ACTN</name>
<reference evidence="2 3" key="1">
    <citation type="submission" date="2018-09" db="EMBL/GenBank/DDBJ databases">
        <title>Micromonospora sp. nov. MS1-9, isolated from a root of Musa sp.</title>
        <authorList>
            <person name="Kuncharoen N."/>
            <person name="Kudo T."/>
            <person name="Ohkuma M."/>
            <person name="Yuki M."/>
            <person name="Tanasupawat S."/>
        </authorList>
    </citation>
    <scope>NUCLEOTIDE SEQUENCE [LARGE SCALE GENOMIC DNA]</scope>
    <source>
        <strain evidence="2 3">MS1-9</strain>
    </source>
</reference>
<evidence type="ECO:0000256" key="1">
    <source>
        <dbReference type="SAM" id="Phobius"/>
    </source>
</evidence>
<organism evidence="2 3">
    <name type="scientific">Micromonospora musae</name>
    <dbReference type="NCBI Taxonomy" id="1894970"/>
    <lineage>
        <taxon>Bacteria</taxon>
        <taxon>Bacillati</taxon>
        <taxon>Actinomycetota</taxon>
        <taxon>Actinomycetes</taxon>
        <taxon>Micromonosporales</taxon>
        <taxon>Micromonosporaceae</taxon>
        <taxon>Micromonospora</taxon>
    </lineage>
</organism>
<proteinExistence type="predicted"/>
<keyword evidence="1" id="KW-1133">Transmembrane helix</keyword>
<feature type="transmembrane region" description="Helical" evidence="1">
    <location>
        <begin position="38"/>
        <end position="57"/>
    </location>
</feature>
<dbReference type="AlphaFoldDB" id="A0A3A9YHX1"/>
<evidence type="ECO:0000313" key="3">
    <source>
        <dbReference type="Proteomes" id="UP000275865"/>
    </source>
</evidence>
<dbReference type="RefSeq" id="WP_120687869.1">
    <property type="nucleotide sequence ID" value="NZ_RAZT01000001.1"/>
</dbReference>
<feature type="transmembrane region" description="Helical" evidence="1">
    <location>
        <begin position="138"/>
        <end position="161"/>
    </location>
</feature>
<keyword evidence="1" id="KW-0812">Transmembrane</keyword>
<accession>A0A3A9YHX1</accession>
<gene>
    <name evidence="2" type="ORF">D7044_02880</name>
</gene>
<feature type="transmembrane region" description="Helical" evidence="1">
    <location>
        <begin position="16"/>
        <end position="33"/>
    </location>
</feature>
<evidence type="ECO:0000313" key="2">
    <source>
        <dbReference type="EMBL" id="RKN36591.1"/>
    </source>
</evidence>
<dbReference type="Proteomes" id="UP000275865">
    <property type="component" value="Unassembled WGS sequence"/>
</dbReference>